<dbReference type="AlphaFoldDB" id="A0AA38GCX6"/>
<evidence type="ECO:0000313" key="3">
    <source>
        <dbReference type="Proteomes" id="UP000824469"/>
    </source>
</evidence>
<gene>
    <name evidence="2" type="ORF">KI387_021477</name>
</gene>
<accession>A0AA38GCX6</accession>
<keyword evidence="3" id="KW-1185">Reference proteome</keyword>
<feature type="region of interest" description="Disordered" evidence="1">
    <location>
        <begin position="38"/>
        <end position="62"/>
    </location>
</feature>
<proteinExistence type="predicted"/>
<dbReference type="EMBL" id="JAHRHJ020000004">
    <property type="protein sequence ID" value="KAH9319708.1"/>
    <property type="molecule type" value="Genomic_DNA"/>
</dbReference>
<reference evidence="2 3" key="1">
    <citation type="journal article" date="2021" name="Nat. Plants">
        <title>The Taxus genome provides insights into paclitaxel biosynthesis.</title>
        <authorList>
            <person name="Xiong X."/>
            <person name="Gou J."/>
            <person name="Liao Q."/>
            <person name="Li Y."/>
            <person name="Zhou Q."/>
            <person name="Bi G."/>
            <person name="Li C."/>
            <person name="Du R."/>
            <person name="Wang X."/>
            <person name="Sun T."/>
            <person name="Guo L."/>
            <person name="Liang H."/>
            <person name="Lu P."/>
            <person name="Wu Y."/>
            <person name="Zhang Z."/>
            <person name="Ro D.K."/>
            <person name="Shang Y."/>
            <person name="Huang S."/>
            <person name="Yan J."/>
        </authorList>
    </citation>
    <scope>NUCLEOTIDE SEQUENCE [LARGE SCALE GENOMIC DNA]</scope>
    <source>
        <strain evidence="2">Ta-2019</strain>
    </source>
</reference>
<evidence type="ECO:0000313" key="2">
    <source>
        <dbReference type="EMBL" id="KAH9319708.1"/>
    </source>
</evidence>
<comment type="caution">
    <text evidence="2">The sequence shown here is derived from an EMBL/GenBank/DDBJ whole genome shotgun (WGS) entry which is preliminary data.</text>
</comment>
<sequence>KVDEIDFRRSANEEDLLGLLLLRTVLITDMNISKETYPQVGSPSRIPSHVVRGKQACVDHPE</sequence>
<protein>
    <submittedName>
        <fullName evidence="2">Uncharacterized protein</fullName>
    </submittedName>
</protein>
<organism evidence="2 3">
    <name type="scientific">Taxus chinensis</name>
    <name type="common">Chinese yew</name>
    <name type="synonym">Taxus wallichiana var. chinensis</name>
    <dbReference type="NCBI Taxonomy" id="29808"/>
    <lineage>
        <taxon>Eukaryota</taxon>
        <taxon>Viridiplantae</taxon>
        <taxon>Streptophyta</taxon>
        <taxon>Embryophyta</taxon>
        <taxon>Tracheophyta</taxon>
        <taxon>Spermatophyta</taxon>
        <taxon>Pinopsida</taxon>
        <taxon>Pinidae</taxon>
        <taxon>Conifers II</taxon>
        <taxon>Cupressales</taxon>
        <taxon>Taxaceae</taxon>
        <taxon>Taxus</taxon>
    </lineage>
</organism>
<dbReference type="Proteomes" id="UP000824469">
    <property type="component" value="Unassembled WGS sequence"/>
</dbReference>
<name>A0AA38GCX6_TAXCH</name>
<evidence type="ECO:0000256" key="1">
    <source>
        <dbReference type="SAM" id="MobiDB-lite"/>
    </source>
</evidence>
<feature type="non-terminal residue" evidence="2">
    <location>
        <position position="62"/>
    </location>
</feature>
<feature type="non-terminal residue" evidence="2">
    <location>
        <position position="1"/>
    </location>
</feature>